<dbReference type="GO" id="GO:0003677">
    <property type="term" value="F:DNA binding"/>
    <property type="evidence" value="ECO:0007669"/>
    <property type="project" value="UniProtKB-KW"/>
</dbReference>
<comment type="catalytic activity">
    <reaction evidence="8">
        <text>DNA(n) + a 2'-deoxyribonucleoside 5'-triphosphate = DNA(n+1) + diphosphate</text>
        <dbReference type="Rhea" id="RHEA:22508"/>
        <dbReference type="Rhea" id="RHEA-COMP:17339"/>
        <dbReference type="Rhea" id="RHEA-COMP:17340"/>
        <dbReference type="ChEBI" id="CHEBI:33019"/>
        <dbReference type="ChEBI" id="CHEBI:61560"/>
        <dbReference type="ChEBI" id="CHEBI:173112"/>
        <dbReference type="EC" id="2.7.7.7"/>
    </reaction>
</comment>
<dbReference type="InterPro" id="IPR019760">
    <property type="entry name" value="DNA-dir_DNA_pol_A_CS"/>
</dbReference>
<evidence type="ECO:0000256" key="6">
    <source>
        <dbReference type="ARBA" id="ARBA00022932"/>
    </source>
</evidence>
<proteinExistence type="inferred from homology"/>
<evidence type="ECO:0000256" key="5">
    <source>
        <dbReference type="ARBA" id="ARBA00022705"/>
    </source>
</evidence>
<dbReference type="FunFam" id="1.10.150.20:FF:000002">
    <property type="entry name" value="DNA polymerase I"/>
    <property type="match status" value="1"/>
</dbReference>
<organism evidence="10">
    <name type="scientific">marine metagenome</name>
    <dbReference type="NCBI Taxonomy" id="408172"/>
    <lineage>
        <taxon>unclassified sequences</taxon>
        <taxon>metagenomes</taxon>
        <taxon>ecological metagenomes</taxon>
    </lineage>
</organism>
<keyword evidence="4" id="KW-0548">Nucleotidyltransferase</keyword>
<evidence type="ECO:0000256" key="3">
    <source>
        <dbReference type="ARBA" id="ARBA00022679"/>
    </source>
</evidence>
<dbReference type="InterPro" id="IPR001098">
    <property type="entry name" value="DNA-dir_DNA_pol_A_palm_dom"/>
</dbReference>
<evidence type="ECO:0000256" key="2">
    <source>
        <dbReference type="ARBA" id="ARBA00012417"/>
    </source>
</evidence>
<dbReference type="EC" id="2.7.7.7" evidence="2"/>
<evidence type="ECO:0000256" key="7">
    <source>
        <dbReference type="ARBA" id="ARBA00023125"/>
    </source>
</evidence>
<dbReference type="Gene3D" id="1.10.150.20">
    <property type="entry name" value="5' to 3' exonuclease, C-terminal subdomain"/>
    <property type="match status" value="1"/>
</dbReference>
<keyword evidence="5" id="KW-0235">DNA replication</keyword>
<evidence type="ECO:0000313" key="10">
    <source>
        <dbReference type="EMBL" id="SVB44113.1"/>
    </source>
</evidence>
<gene>
    <name evidence="10" type="ORF">METZ01_LOCUS196967</name>
</gene>
<dbReference type="PANTHER" id="PTHR10133:SF27">
    <property type="entry name" value="DNA POLYMERASE NU"/>
    <property type="match status" value="1"/>
</dbReference>
<dbReference type="EMBL" id="UINC01042028">
    <property type="protein sequence ID" value="SVB44113.1"/>
    <property type="molecule type" value="Genomic_DNA"/>
</dbReference>
<dbReference type="GO" id="GO:0003887">
    <property type="term" value="F:DNA-directed DNA polymerase activity"/>
    <property type="evidence" value="ECO:0007669"/>
    <property type="project" value="UniProtKB-KW"/>
</dbReference>
<sequence>IHSSFNQTIAATGRLSSTNPNFQNIPIRTEKGREIRKAFKAQKEGWKIFSADYSQIELRIMAHLSQDPGLLEAFKLDEDIHSKTAGAVFGIPKEEVLPELRRTAKIINFGIMYGAGPFRISQELGIPRYEAETIIQAYFTQYSGIKNYIDETIDFAKKHKFVSTIMGRRRPVWEIDSENRIRREAAIRMAINMPIQGTAAEMIKLAMIEIQAEINSEKLESMMILQIHDELVFEFPNDELDELKKLIVSKMENAMQLSVPLVVDCGWGESWYEAH</sequence>
<dbReference type="SUPFAM" id="SSF56672">
    <property type="entry name" value="DNA/RNA polymerases"/>
    <property type="match status" value="1"/>
</dbReference>
<dbReference type="Gene3D" id="3.30.70.370">
    <property type="match status" value="1"/>
</dbReference>
<dbReference type="AlphaFoldDB" id="A0A382E2G3"/>
<keyword evidence="7" id="KW-0238">DNA-binding</keyword>
<evidence type="ECO:0000256" key="1">
    <source>
        <dbReference type="ARBA" id="ARBA00007705"/>
    </source>
</evidence>
<dbReference type="InterPro" id="IPR002298">
    <property type="entry name" value="DNA_polymerase_A"/>
</dbReference>
<dbReference type="SMART" id="SM00482">
    <property type="entry name" value="POLAc"/>
    <property type="match status" value="1"/>
</dbReference>
<keyword evidence="3" id="KW-0808">Transferase</keyword>
<reference evidence="10" key="1">
    <citation type="submission" date="2018-05" db="EMBL/GenBank/DDBJ databases">
        <authorList>
            <person name="Lanie J.A."/>
            <person name="Ng W.-L."/>
            <person name="Kazmierczak K.M."/>
            <person name="Andrzejewski T.M."/>
            <person name="Davidsen T.M."/>
            <person name="Wayne K.J."/>
            <person name="Tettelin H."/>
            <person name="Glass J.I."/>
            <person name="Rusch D."/>
            <person name="Podicherti R."/>
            <person name="Tsui H.-C.T."/>
            <person name="Winkler M.E."/>
        </authorList>
    </citation>
    <scope>NUCLEOTIDE SEQUENCE</scope>
</reference>
<evidence type="ECO:0000256" key="4">
    <source>
        <dbReference type="ARBA" id="ARBA00022695"/>
    </source>
</evidence>
<name>A0A382E2G3_9ZZZZ</name>
<feature type="non-terminal residue" evidence="10">
    <location>
        <position position="1"/>
    </location>
</feature>
<dbReference type="PROSITE" id="PS00447">
    <property type="entry name" value="DNA_POLYMERASE_A"/>
    <property type="match status" value="1"/>
</dbReference>
<dbReference type="PANTHER" id="PTHR10133">
    <property type="entry name" value="DNA POLYMERASE I"/>
    <property type="match status" value="1"/>
</dbReference>
<dbReference type="InterPro" id="IPR043502">
    <property type="entry name" value="DNA/RNA_pol_sf"/>
</dbReference>
<evidence type="ECO:0000256" key="8">
    <source>
        <dbReference type="ARBA" id="ARBA00049244"/>
    </source>
</evidence>
<evidence type="ECO:0000259" key="9">
    <source>
        <dbReference type="SMART" id="SM00482"/>
    </source>
</evidence>
<keyword evidence="6" id="KW-0239">DNA-directed DNA polymerase</keyword>
<protein>
    <recommendedName>
        <fullName evidence="2">DNA-directed DNA polymerase</fullName>
        <ecNumber evidence="2">2.7.7.7</ecNumber>
    </recommendedName>
</protein>
<accession>A0A382E2G3</accession>
<comment type="similarity">
    <text evidence="1">Belongs to the DNA polymerase type-A family.</text>
</comment>
<feature type="domain" description="DNA-directed DNA polymerase family A palm" evidence="9">
    <location>
        <begin position="32"/>
        <end position="239"/>
    </location>
</feature>
<dbReference type="GO" id="GO:0006261">
    <property type="term" value="P:DNA-templated DNA replication"/>
    <property type="evidence" value="ECO:0007669"/>
    <property type="project" value="InterPro"/>
</dbReference>
<dbReference type="GO" id="GO:0006302">
    <property type="term" value="P:double-strand break repair"/>
    <property type="evidence" value="ECO:0007669"/>
    <property type="project" value="TreeGrafter"/>
</dbReference>
<dbReference type="PRINTS" id="PR00868">
    <property type="entry name" value="DNAPOLI"/>
</dbReference>
<dbReference type="Pfam" id="PF00476">
    <property type="entry name" value="DNA_pol_A"/>
    <property type="match status" value="1"/>
</dbReference>